<dbReference type="InterPro" id="IPR036259">
    <property type="entry name" value="MFS_trans_sf"/>
</dbReference>
<dbReference type="Gene3D" id="1.20.1720.10">
    <property type="entry name" value="Multidrug resistance protein D"/>
    <property type="match status" value="1"/>
</dbReference>
<feature type="transmembrane region" description="Helical" evidence="6">
    <location>
        <begin position="32"/>
        <end position="52"/>
    </location>
</feature>
<dbReference type="AlphaFoldDB" id="A0A1I4HRH3"/>
<evidence type="ECO:0000259" key="7">
    <source>
        <dbReference type="PROSITE" id="PS50850"/>
    </source>
</evidence>
<feature type="transmembrane region" description="Helical" evidence="6">
    <location>
        <begin position="419"/>
        <end position="442"/>
    </location>
</feature>
<dbReference type="PROSITE" id="PS50850">
    <property type="entry name" value="MFS"/>
    <property type="match status" value="1"/>
</dbReference>
<feature type="transmembrane region" description="Helical" evidence="6">
    <location>
        <begin position="64"/>
        <end position="83"/>
    </location>
</feature>
<reference evidence="8 9" key="1">
    <citation type="submission" date="2016-10" db="EMBL/GenBank/DDBJ databases">
        <authorList>
            <person name="de Groot N.N."/>
        </authorList>
    </citation>
    <scope>NUCLEOTIDE SEQUENCE [LARGE SCALE GENOMIC DNA]</scope>
    <source>
        <strain evidence="8 9">DSM 45317</strain>
    </source>
</reference>
<dbReference type="EMBL" id="FOSW01000011">
    <property type="protein sequence ID" value="SFL44745.1"/>
    <property type="molecule type" value="Genomic_DNA"/>
</dbReference>
<feature type="transmembrane region" description="Helical" evidence="6">
    <location>
        <begin position="387"/>
        <end position="407"/>
    </location>
</feature>
<evidence type="ECO:0000256" key="2">
    <source>
        <dbReference type="ARBA" id="ARBA00022448"/>
    </source>
</evidence>
<dbReference type="Gene3D" id="1.20.1250.20">
    <property type="entry name" value="MFS general substrate transporter like domains"/>
    <property type="match status" value="1"/>
</dbReference>
<keyword evidence="4 6" id="KW-1133">Transmembrane helix</keyword>
<dbReference type="STRING" id="504800.SAMN04488085_11190"/>
<evidence type="ECO:0000256" key="1">
    <source>
        <dbReference type="ARBA" id="ARBA00004651"/>
    </source>
</evidence>
<dbReference type="PANTHER" id="PTHR42718:SF9">
    <property type="entry name" value="MAJOR FACILITATOR SUPERFAMILY MULTIDRUG TRANSPORTER MFSC"/>
    <property type="match status" value="1"/>
</dbReference>
<proteinExistence type="predicted"/>
<feature type="transmembrane region" description="Helical" evidence="6">
    <location>
        <begin position="89"/>
        <end position="109"/>
    </location>
</feature>
<dbReference type="SUPFAM" id="SSF103473">
    <property type="entry name" value="MFS general substrate transporter"/>
    <property type="match status" value="1"/>
</dbReference>
<feature type="domain" description="Major facilitator superfamily (MFS) profile" evidence="7">
    <location>
        <begin position="1"/>
        <end position="446"/>
    </location>
</feature>
<feature type="transmembrane region" description="Helical" evidence="6">
    <location>
        <begin position="287"/>
        <end position="309"/>
    </location>
</feature>
<dbReference type="OrthoDB" id="4484751at2"/>
<keyword evidence="3 6" id="KW-0812">Transmembrane</keyword>
<keyword evidence="5 6" id="KW-0472">Membrane</keyword>
<evidence type="ECO:0000256" key="6">
    <source>
        <dbReference type="SAM" id="Phobius"/>
    </source>
</evidence>
<dbReference type="InParanoid" id="A0A1I4HRH3"/>
<name>A0A1I4HRH3_9ACTN</name>
<dbReference type="Proteomes" id="UP000199152">
    <property type="component" value="Unassembled WGS sequence"/>
</dbReference>
<organism evidence="8 9">
    <name type="scientific">Geodermatophilus ruber</name>
    <dbReference type="NCBI Taxonomy" id="504800"/>
    <lineage>
        <taxon>Bacteria</taxon>
        <taxon>Bacillati</taxon>
        <taxon>Actinomycetota</taxon>
        <taxon>Actinomycetes</taxon>
        <taxon>Geodermatophilales</taxon>
        <taxon>Geodermatophilaceae</taxon>
        <taxon>Geodermatophilus</taxon>
    </lineage>
</organism>
<dbReference type="InterPro" id="IPR011701">
    <property type="entry name" value="MFS"/>
</dbReference>
<dbReference type="GO" id="GO:0005886">
    <property type="term" value="C:plasma membrane"/>
    <property type="evidence" value="ECO:0007669"/>
    <property type="project" value="UniProtKB-SubCell"/>
</dbReference>
<dbReference type="RefSeq" id="WP_091327004.1">
    <property type="nucleotide sequence ID" value="NZ_FOSW01000011.1"/>
</dbReference>
<evidence type="ECO:0000256" key="4">
    <source>
        <dbReference type="ARBA" id="ARBA00022989"/>
    </source>
</evidence>
<gene>
    <name evidence="8" type="ORF">SAMN04488085_11190</name>
</gene>
<evidence type="ECO:0000256" key="5">
    <source>
        <dbReference type="ARBA" id="ARBA00023136"/>
    </source>
</evidence>
<feature type="transmembrane region" description="Helical" evidence="6">
    <location>
        <begin position="214"/>
        <end position="233"/>
    </location>
</feature>
<feature type="transmembrane region" description="Helical" evidence="6">
    <location>
        <begin position="121"/>
        <end position="146"/>
    </location>
</feature>
<feature type="transmembrane region" description="Helical" evidence="6">
    <location>
        <begin position="152"/>
        <end position="172"/>
    </location>
</feature>
<evidence type="ECO:0000256" key="3">
    <source>
        <dbReference type="ARBA" id="ARBA00022692"/>
    </source>
</evidence>
<comment type="subcellular location">
    <subcellularLocation>
        <location evidence="1">Cell membrane</location>
        <topology evidence="1">Multi-pass membrane protein</topology>
    </subcellularLocation>
</comment>
<keyword evidence="9" id="KW-1185">Reference proteome</keyword>
<protein>
    <submittedName>
        <fullName evidence="8">Major Facilitator Superfamily protein</fullName>
    </submittedName>
</protein>
<feature type="transmembrane region" description="Helical" evidence="6">
    <location>
        <begin position="184"/>
        <end position="202"/>
    </location>
</feature>
<feature type="transmembrane region" description="Helical" evidence="6">
    <location>
        <begin position="345"/>
        <end position="375"/>
    </location>
</feature>
<dbReference type="PANTHER" id="PTHR42718">
    <property type="entry name" value="MAJOR FACILITATOR SUPERFAMILY MULTIDRUG TRANSPORTER MFSC"/>
    <property type="match status" value="1"/>
</dbReference>
<dbReference type="InterPro" id="IPR020846">
    <property type="entry name" value="MFS_dom"/>
</dbReference>
<evidence type="ECO:0000313" key="8">
    <source>
        <dbReference type="EMBL" id="SFL44745.1"/>
    </source>
</evidence>
<feature type="transmembrane region" description="Helical" evidence="6">
    <location>
        <begin position="321"/>
        <end position="339"/>
    </location>
</feature>
<accession>A0A1I4HRH3</accession>
<sequence>MLILVATVVAVTSSVGAPLIPAVADLHDVPLHVAQWSLTMPLLVGAVATPVLGRLGDGSHRRAVALTALGLVVLGGVLTALPLPLGWFLAGRGLQGFGLGLMPLLVATARDALPAPRSRRAIAALSITVVSGVGLGYPIAGAIATYGGATAAFWTATAICAGALVAAALVLPPASPNPPRRFDLPGALLLGVGLAGALITLSEGEGWGWTSPRVLLLSAASLLLLGTWVVVALRTRAPLIDLRLARGRLPASGHVSVLLVSLANYLLLGSVPILAQTPEDSGYGFGASGMVAGLLLLPFSLAGMLAGPLSRRLGERVRPRVVLSIGALLMAGAQALFALDRADLWALLVVTAVAGLGVSTVFAAAAGLVVSAVPPRETGSAMALNQVLRYAGFAVGSASTATVLAVMTPAGGDLPGGGAYTVIGLIGSGTCVLAALVAWLLAGQAAAQPPSVAPRASGDTVRA</sequence>
<feature type="transmembrane region" description="Helical" evidence="6">
    <location>
        <begin position="254"/>
        <end position="275"/>
    </location>
</feature>
<keyword evidence="2" id="KW-0813">Transport</keyword>
<evidence type="ECO:0000313" key="9">
    <source>
        <dbReference type="Proteomes" id="UP000199152"/>
    </source>
</evidence>
<dbReference type="GO" id="GO:0022857">
    <property type="term" value="F:transmembrane transporter activity"/>
    <property type="evidence" value="ECO:0007669"/>
    <property type="project" value="InterPro"/>
</dbReference>
<dbReference type="Pfam" id="PF07690">
    <property type="entry name" value="MFS_1"/>
    <property type="match status" value="2"/>
</dbReference>